<keyword evidence="6 7" id="KW-0472">Membrane</keyword>
<organism evidence="9 10">
    <name type="scientific">Haloferax profundi</name>
    <dbReference type="NCBI Taxonomy" id="1544718"/>
    <lineage>
        <taxon>Archaea</taxon>
        <taxon>Methanobacteriati</taxon>
        <taxon>Methanobacteriota</taxon>
        <taxon>Stenosarchaea group</taxon>
        <taxon>Halobacteria</taxon>
        <taxon>Halobacteriales</taxon>
        <taxon>Haloferacaceae</taxon>
        <taxon>Haloferax</taxon>
    </lineage>
</organism>
<evidence type="ECO:0000313" key="10">
    <source>
        <dbReference type="Proteomes" id="UP000053157"/>
    </source>
</evidence>
<feature type="transmembrane region" description="Helical" evidence="7">
    <location>
        <begin position="259"/>
        <end position="279"/>
    </location>
</feature>
<dbReference type="OrthoDB" id="117970at2157"/>
<feature type="transmembrane region" description="Helical" evidence="7">
    <location>
        <begin position="300"/>
        <end position="325"/>
    </location>
</feature>
<keyword evidence="5 7" id="KW-1133">Transmembrane helix</keyword>
<dbReference type="Pfam" id="PF07690">
    <property type="entry name" value="MFS_1"/>
    <property type="match status" value="1"/>
</dbReference>
<sequence length="568" mass="59941">MQPHVPIDSDEPDEEQTGATGFRYWAPLITVSVAMFIGTIDSSMMNVAVPAIVSDLNTDVTAVQGAISFYGLVMASLMLPAGRVATMYGLKRIYALSLVLYGLGTLLAAISWNMGVLFLGWSVVEGVAAAVLLPLGFTLVVINYEGKDRAMGLGLLAGVSAAAAALGPIFGGILTTFFTWRYGFAGEFILALVALALVPFLTDYRDSDVTLDWVGALLSSIGIGALVLGFILGGKYGWIREARPFVVGGTQVNPLGLSPTVLLVAGGGVLLVAFVHWQFRRERRNETPLVPMRVLNNGGFVSGVTTWVFRSVALAGFLFVVPLFLQSAVGFTAFESGVALLPFSIAGFVFALGTTGWRKRIQPKYLVQIGTGLMIGGLLLLYGQTSVTTTIAEMLLPMAIVGTGLGLVMAQIVDLTLSSVADEDVSEASSTLNATGMLGYAIGTAVFGSALLSSFYRGVVDGVLLTRGITVTIGQRQDIVILLEDAREIATEAERQAAFAALSPEQQQALADIVQGAMVSSMELTLLFIVAVSVVMLAAATFLPTQKPTVDEVVDVDKPSESVIRADD</sequence>
<evidence type="ECO:0000256" key="3">
    <source>
        <dbReference type="ARBA" id="ARBA00022475"/>
    </source>
</evidence>
<dbReference type="GO" id="GO:0022857">
    <property type="term" value="F:transmembrane transporter activity"/>
    <property type="evidence" value="ECO:0007669"/>
    <property type="project" value="InterPro"/>
</dbReference>
<feature type="transmembrane region" description="Helical" evidence="7">
    <location>
        <begin position="365"/>
        <end position="383"/>
    </location>
</feature>
<dbReference type="InterPro" id="IPR020846">
    <property type="entry name" value="MFS_dom"/>
</dbReference>
<feature type="transmembrane region" description="Helical" evidence="7">
    <location>
        <begin position="180"/>
        <end position="201"/>
    </location>
</feature>
<accession>A0A0W1SRN2</accession>
<comment type="subcellular location">
    <subcellularLocation>
        <location evidence="1">Cell membrane</location>
        <topology evidence="1">Multi-pass membrane protein</topology>
    </subcellularLocation>
</comment>
<dbReference type="PANTHER" id="PTHR42718:SF46">
    <property type="entry name" value="BLR6921 PROTEIN"/>
    <property type="match status" value="1"/>
</dbReference>
<dbReference type="SUPFAM" id="SSF103473">
    <property type="entry name" value="MFS general substrate transporter"/>
    <property type="match status" value="1"/>
</dbReference>
<name>A0A0W1SRN2_9EURY</name>
<feature type="transmembrane region" description="Helical" evidence="7">
    <location>
        <begin position="60"/>
        <end position="81"/>
    </location>
</feature>
<keyword evidence="10" id="KW-1185">Reference proteome</keyword>
<keyword evidence="4 7" id="KW-0812">Transmembrane</keyword>
<dbReference type="PANTHER" id="PTHR42718">
    <property type="entry name" value="MAJOR FACILITATOR SUPERFAMILY MULTIDRUG TRANSPORTER MFSC"/>
    <property type="match status" value="1"/>
</dbReference>
<dbReference type="Gene3D" id="1.20.1250.20">
    <property type="entry name" value="MFS general substrate transporter like domains"/>
    <property type="match status" value="1"/>
</dbReference>
<feature type="transmembrane region" description="Helical" evidence="7">
    <location>
        <begin position="118"/>
        <end position="141"/>
    </location>
</feature>
<evidence type="ECO:0000256" key="6">
    <source>
        <dbReference type="ARBA" id="ARBA00023136"/>
    </source>
</evidence>
<keyword evidence="3" id="KW-1003">Cell membrane</keyword>
<feature type="transmembrane region" description="Helical" evidence="7">
    <location>
        <begin position="331"/>
        <end position="353"/>
    </location>
</feature>
<feature type="transmembrane region" description="Helical" evidence="7">
    <location>
        <begin position="21"/>
        <end position="40"/>
    </location>
</feature>
<dbReference type="InterPro" id="IPR036259">
    <property type="entry name" value="MFS_trans_sf"/>
</dbReference>
<dbReference type="InterPro" id="IPR011701">
    <property type="entry name" value="MFS"/>
</dbReference>
<evidence type="ECO:0000256" key="5">
    <source>
        <dbReference type="ARBA" id="ARBA00022989"/>
    </source>
</evidence>
<dbReference type="AlphaFoldDB" id="A0A0W1SRN2"/>
<gene>
    <name evidence="9" type="ORF">AUR66_11270</name>
</gene>
<proteinExistence type="predicted"/>
<feature type="transmembrane region" description="Helical" evidence="7">
    <location>
        <begin position="213"/>
        <end position="239"/>
    </location>
</feature>
<evidence type="ECO:0000256" key="4">
    <source>
        <dbReference type="ARBA" id="ARBA00022692"/>
    </source>
</evidence>
<feature type="transmembrane region" description="Helical" evidence="7">
    <location>
        <begin position="93"/>
        <end position="112"/>
    </location>
</feature>
<evidence type="ECO:0000259" key="8">
    <source>
        <dbReference type="PROSITE" id="PS50850"/>
    </source>
</evidence>
<dbReference type="Proteomes" id="UP000053157">
    <property type="component" value="Unassembled WGS sequence"/>
</dbReference>
<feature type="transmembrane region" description="Helical" evidence="7">
    <location>
        <begin position="524"/>
        <end position="543"/>
    </location>
</feature>
<feature type="transmembrane region" description="Helical" evidence="7">
    <location>
        <begin position="438"/>
        <end position="456"/>
    </location>
</feature>
<dbReference type="EMBL" id="LOPV01000118">
    <property type="protein sequence ID" value="KTG29013.1"/>
    <property type="molecule type" value="Genomic_DNA"/>
</dbReference>
<dbReference type="RefSeq" id="WP_058571633.1">
    <property type="nucleotide sequence ID" value="NZ_LOPV01000118.1"/>
</dbReference>
<evidence type="ECO:0000313" key="9">
    <source>
        <dbReference type="EMBL" id="KTG29013.1"/>
    </source>
</evidence>
<dbReference type="PROSITE" id="PS50850">
    <property type="entry name" value="MFS"/>
    <property type="match status" value="1"/>
</dbReference>
<feature type="domain" description="Major facilitator superfamily (MFS) profile" evidence="8">
    <location>
        <begin position="27"/>
        <end position="548"/>
    </location>
</feature>
<comment type="caution">
    <text evidence="9">The sequence shown here is derived from an EMBL/GenBank/DDBJ whole genome shotgun (WGS) entry which is preliminary data.</text>
</comment>
<reference evidence="9 10" key="1">
    <citation type="submission" date="2015-12" db="EMBL/GenBank/DDBJ databases">
        <title>Haloferax profundi sp. nov. isolated from the Discovery deep brine-seawater interface in the Red Sea.</title>
        <authorList>
            <person name="Zhang G."/>
            <person name="Stingl U."/>
            <person name="Rashid M."/>
        </authorList>
    </citation>
    <scope>NUCLEOTIDE SEQUENCE [LARGE SCALE GENOMIC DNA]</scope>
    <source>
        <strain evidence="9 10">SB29</strain>
    </source>
</reference>
<protein>
    <submittedName>
        <fullName evidence="9">MFS transporter</fullName>
    </submittedName>
</protein>
<feature type="transmembrane region" description="Helical" evidence="7">
    <location>
        <begin position="153"/>
        <end position="174"/>
    </location>
</feature>
<dbReference type="Gene3D" id="1.20.1720.10">
    <property type="entry name" value="Multidrug resistance protein D"/>
    <property type="match status" value="1"/>
</dbReference>
<dbReference type="CDD" id="cd17321">
    <property type="entry name" value="MFS_MMR_MDR_like"/>
    <property type="match status" value="1"/>
</dbReference>
<keyword evidence="2" id="KW-0813">Transport</keyword>
<evidence type="ECO:0000256" key="7">
    <source>
        <dbReference type="SAM" id="Phobius"/>
    </source>
</evidence>
<evidence type="ECO:0000256" key="1">
    <source>
        <dbReference type="ARBA" id="ARBA00004651"/>
    </source>
</evidence>
<dbReference type="GO" id="GO:0005886">
    <property type="term" value="C:plasma membrane"/>
    <property type="evidence" value="ECO:0007669"/>
    <property type="project" value="UniProtKB-SubCell"/>
</dbReference>
<evidence type="ECO:0000256" key="2">
    <source>
        <dbReference type="ARBA" id="ARBA00022448"/>
    </source>
</evidence>
<dbReference type="PRINTS" id="PR01036">
    <property type="entry name" value="TCRTETB"/>
</dbReference>